<feature type="domain" description="HTH lysR-type" evidence="5">
    <location>
        <begin position="7"/>
        <end position="64"/>
    </location>
</feature>
<dbReference type="EMBL" id="VCQV01000038">
    <property type="protein sequence ID" value="TWP33645.1"/>
    <property type="molecule type" value="Genomic_DNA"/>
</dbReference>
<dbReference type="SUPFAM" id="SSF53850">
    <property type="entry name" value="Periplasmic binding protein-like II"/>
    <property type="match status" value="1"/>
</dbReference>
<comment type="caution">
    <text evidence="6">The sequence shown here is derived from an EMBL/GenBank/DDBJ whole genome shotgun (WGS) entry which is preliminary data.</text>
</comment>
<evidence type="ECO:0000313" key="6">
    <source>
        <dbReference type="EMBL" id="TWP33645.1"/>
    </source>
</evidence>
<dbReference type="GO" id="GO:0003700">
    <property type="term" value="F:DNA-binding transcription factor activity"/>
    <property type="evidence" value="ECO:0007669"/>
    <property type="project" value="InterPro"/>
</dbReference>
<accession>A0A563DTR7</accession>
<dbReference type="OrthoDB" id="9808620at2"/>
<dbReference type="InterPro" id="IPR005119">
    <property type="entry name" value="LysR_subst-bd"/>
</dbReference>
<evidence type="ECO:0000259" key="5">
    <source>
        <dbReference type="PROSITE" id="PS50931"/>
    </source>
</evidence>
<gene>
    <name evidence="6" type="ORF">FGL98_20635</name>
</gene>
<dbReference type="InterPro" id="IPR000847">
    <property type="entry name" value="LysR_HTH_N"/>
</dbReference>
<dbReference type="Gene3D" id="3.40.190.10">
    <property type="entry name" value="Periplasmic binding protein-like II"/>
    <property type="match status" value="2"/>
</dbReference>
<proteinExistence type="inferred from homology"/>
<dbReference type="InterPro" id="IPR036390">
    <property type="entry name" value="WH_DNA-bd_sf"/>
</dbReference>
<dbReference type="InterPro" id="IPR036388">
    <property type="entry name" value="WH-like_DNA-bd_sf"/>
</dbReference>
<evidence type="ECO:0000256" key="2">
    <source>
        <dbReference type="ARBA" id="ARBA00023015"/>
    </source>
</evidence>
<dbReference type="PANTHER" id="PTHR30126">
    <property type="entry name" value="HTH-TYPE TRANSCRIPTIONAL REGULATOR"/>
    <property type="match status" value="1"/>
</dbReference>
<dbReference type="Proteomes" id="UP000320244">
    <property type="component" value="Unassembled WGS sequence"/>
</dbReference>
<reference evidence="6 7" key="1">
    <citation type="submission" date="2019-05" db="EMBL/GenBank/DDBJ databases">
        <authorList>
            <person name="Lee S.D."/>
        </authorList>
    </citation>
    <scope>NUCLEOTIDE SEQUENCE [LARGE SCALE GENOMIC DNA]</scope>
    <source>
        <strain evidence="6 7">C5-26</strain>
    </source>
</reference>
<evidence type="ECO:0000256" key="4">
    <source>
        <dbReference type="ARBA" id="ARBA00023163"/>
    </source>
</evidence>
<dbReference type="AlphaFoldDB" id="A0A563DTR7"/>
<reference evidence="6 7" key="2">
    <citation type="submission" date="2019-08" db="EMBL/GenBank/DDBJ databases">
        <title>Jejuicoccus antrihumi gen. nov., sp. nov., a new member of the family Dermacoccaceae isolated from a cave.</title>
        <authorList>
            <person name="Schumann P."/>
            <person name="Kim I.S."/>
        </authorList>
    </citation>
    <scope>NUCLEOTIDE SEQUENCE [LARGE SCALE GENOMIC DNA]</scope>
    <source>
        <strain evidence="6 7">C5-26</strain>
    </source>
</reference>
<dbReference type="Pfam" id="PF03466">
    <property type="entry name" value="LysR_substrate"/>
    <property type="match status" value="1"/>
</dbReference>
<keyword evidence="4" id="KW-0804">Transcription</keyword>
<dbReference type="PANTHER" id="PTHR30126:SF39">
    <property type="entry name" value="HTH-TYPE TRANSCRIPTIONAL REGULATOR CYSL"/>
    <property type="match status" value="1"/>
</dbReference>
<evidence type="ECO:0000256" key="3">
    <source>
        <dbReference type="ARBA" id="ARBA00023125"/>
    </source>
</evidence>
<dbReference type="GO" id="GO:0000976">
    <property type="term" value="F:transcription cis-regulatory region binding"/>
    <property type="evidence" value="ECO:0007669"/>
    <property type="project" value="TreeGrafter"/>
</dbReference>
<organism evidence="6 7">
    <name type="scientific">Leekyejoonella antrihumi</name>
    <dbReference type="NCBI Taxonomy" id="1660198"/>
    <lineage>
        <taxon>Bacteria</taxon>
        <taxon>Bacillati</taxon>
        <taxon>Actinomycetota</taxon>
        <taxon>Actinomycetes</taxon>
        <taxon>Micrococcales</taxon>
        <taxon>Dermacoccaceae</taxon>
        <taxon>Leekyejoonella</taxon>
    </lineage>
</organism>
<name>A0A563DTR7_9MICO</name>
<sequence>MHMRTWPDLTALELLVAVADHGGLSSGARAIGMAQPNASRSIARLERSLGLPLVIRATTGSRLTPAGILVVDWARDVLQTATALTQGAAAIRQPGAGSITVSASQTVAEHLLPAWLSTLRTELPEATVTIQVHNTTAVIDDVLHGRCSIGFIEGPNAPRGVHHTVVAHDELILVAAPGHPWTRRRTPVRVEELVGTPLITREKGSGTRVALDEALGDLGPVNPALEMSSNAAVRVSVTSGTAPAVLSRLAVQDALSAKTLCEVPIDELDLARPLRAIWSGPRRLRGLAAELVTIASR</sequence>
<dbReference type="Gene3D" id="1.10.10.10">
    <property type="entry name" value="Winged helix-like DNA-binding domain superfamily/Winged helix DNA-binding domain"/>
    <property type="match status" value="1"/>
</dbReference>
<dbReference type="Pfam" id="PF00126">
    <property type="entry name" value="HTH_1"/>
    <property type="match status" value="1"/>
</dbReference>
<comment type="similarity">
    <text evidence="1">Belongs to the LysR transcriptional regulatory family.</text>
</comment>
<dbReference type="SUPFAM" id="SSF46785">
    <property type="entry name" value="Winged helix' DNA-binding domain"/>
    <property type="match status" value="1"/>
</dbReference>
<keyword evidence="2" id="KW-0805">Transcription regulation</keyword>
<keyword evidence="3" id="KW-0238">DNA-binding</keyword>
<evidence type="ECO:0000313" key="7">
    <source>
        <dbReference type="Proteomes" id="UP000320244"/>
    </source>
</evidence>
<protein>
    <submittedName>
        <fullName evidence="6">LysR family transcriptional regulator</fullName>
    </submittedName>
</protein>
<dbReference type="PROSITE" id="PS50931">
    <property type="entry name" value="HTH_LYSR"/>
    <property type="match status" value="1"/>
</dbReference>
<evidence type="ECO:0000256" key="1">
    <source>
        <dbReference type="ARBA" id="ARBA00009437"/>
    </source>
</evidence>
<keyword evidence="7" id="KW-1185">Reference proteome</keyword>